<keyword evidence="3" id="KW-1003">Cell membrane</keyword>
<keyword evidence="9" id="KW-1185">Reference proteome</keyword>
<evidence type="ECO:0000256" key="6">
    <source>
        <dbReference type="ARBA" id="ARBA00023136"/>
    </source>
</evidence>
<evidence type="ECO:0000256" key="4">
    <source>
        <dbReference type="ARBA" id="ARBA00022692"/>
    </source>
</evidence>
<evidence type="ECO:0000256" key="3">
    <source>
        <dbReference type="ARBA" id="ARBA00022475"/>
    </source>
</evidence>
<reference evidence="8 9" key="1">
    <citation type="submission" date="2018-12" db="EMBL/GenBank/DDBJ databases">
        <authorList>
            <consortium name="Pathogen Informatics"/>
        </authorList>
    </citation>
    <scope>NUCLEOTIDE SEQUENCE [LARGE SCALE GENOMIC DNA]</scope>
    <source>
        <strain evidence="8 9">NCTC10437</strain>
    </source>
</reference>
<feature type="transmembrane region" description="Helical" evidence="7">
    <location>
        <begin position="98"/>
        <end position="119"/>
    </location>
</feature>
<dbReference type="InterPro" id="IPR051907">
    <property type="entry name" value="DoxX-like_oxidoreductase"/>
</dbReference>
<dbReference type="Pfam" id="PF07681">
    <property type="entry name" value="DoxX"/>
    <property type="match status" value="1"/>
</dbReference>
<feature type="transmembrane region" description="Helical" evidence="7">
    <location>
        <begin position="73"/>
        <end position="92"/>
    </location>
</feature>
<evidence type="ECO:0000256" key="7">
    <source>
        <dbReference type="SAM" id="Phobius"/>
    </source>
</evidence>
<comment type="similarity">
    <text evidence="2">Belongs to the DoxX family.</text>
</comment>
<evidence type="ECO:0000313" key="9">
    <source>
        <dbReference type="Proteomes" id="UP000279306"/>
    </source>
</evidence>
<comment type="subcellular location">
    <subcellularLocation>
        <location evidence="1">Cell membrane</location>
        <topology evidence="1">Multi-pass membrane protein</topology>
    </subcellularLocation>
</comment>
<feature type="transmembrane region" description="Helical" evidence="7">
    <location>
        <begin position="131"/>
        <end position="152"/>
    </location>
</feature>
<evidence type="ECO:0000256" key="5">
    <source>
        <dbReference type="ARBA" id="ARBA00022989"/>
    </source>
</evidence>
<protein>
    <submittedName>
        <fullName evidence="8">DoxX family protein</fullName>
    </submittedName>
</protein>
<evidence type="ECO:0000256" key="2">
    <source>
        <dbReference type="ARBA" id="ARBA00006679"/>
    </source>
</evidence>
<dbReference type="KEGG" id="mauu:NCTC10437_04305"/>
<keyword evidence="4 7" id="KW-0812">Transmembrane</keyword>
<dbReference type="PANTHER" id="PTHR33452">
    <property type="entry name" value="OXIDOREDUCTASE CATD-RELATED"/>
    <property type="match status" value="1"/>
</dbReference>
<dbReference type="STRING" id="1791.GCA_001049355_05491"/>
<keyword evidence="5 7" id="KW-1133">Transmembrane helix</keyword>
<accession>A0A3S4U0C7</accession>
<name>A0A3S4U0C7_MYCAU</name>
<dbReference type="EMBL" id="LR134356">
    <property type="protein sequence ID" value="VEG57297.1"/>
    <property type="molecule type" value="Genomic_DNA"/>
</dbReference>
<keyword evidence="6 7" id="KW-0472">Membrane</keyword>
<sequence>MVDIGLLVLRLGIGAAILQAGLIKVADFPMTVQFLTDAGWRLPAFAAFMVTATETLSGVALILGLLTPLAGCAALSSMLCAWAVNVSGGAFWSEPFNVPFLIGLGGAALLFAGAGSYSVDRRVFPRIYWSPRVKLALLALAFIAAIVTWVALYGTNPIHVTAIEPAPAA</sequence>
<proteinExistence type="inferred from homology"/>
<feature type="transmembrane region" description="Helical" evidence="7">
    <location>
        <begin position="44"/>
        <end position="66"/>
    </location>
</feature>
<dbReference type="Proteomes" id="UP000279306">
    <property type="component" value="Chromosome"/>
</dbReference>
<gene>
    <name evidence="8" type="ORF">NCTC10437_04305</name>
</gene>
<dbReference type="InterPro" id="IPR032808">
    <property type="entry name" value="DoxX"/>
</dbReference>
<dbReference type="GO" id="GO:0005886">
    <property type="term" value="C:plasma membrane"/>
    <property type="evidence" value="ECO:0007669"/>
    <property type="project" value="UniProtKB-SubCell"/>
</dbReference>
<dbReference type="AlphaFoldDB" id="A0A3S4U0C7"/>
<organism evidence="8 9">
    <name type="scientific">Mycolicibacterium aurum</name>
    <name type="common">Mycobacterium aurum</name>
    <dbReference type="NCBI Taxonomy" id="1791"/>
    <lineage>
        <taxon>Bacteria</taxon>
        <taxon>Bacillati</taxon>
        <taxon>Actinomycetota</taxon>
        <taxon>Actinomycetes</taxon>
        <taxon>Mycobacteriales</taxon>
        <taxon>Mycobacteriaceae</taxon>
        <taxon>Mycolicibacterium</taxon>
    </lineage>
</organism>
<evidence type="ECO:0000256" key="1">
    <source>
        <dbReference type="ARBA" id="ARBA00004651"/>
    </source>
</evidence>
<evidence type="ECO:0000313" key="8">
    <source>
        <dbReference type="EMBL" id="VEG57297.1"/>
    </source>
</evidence>
<dbReference type="PANTHER" id="PTHR33452:SF1">
    <property type="entry name" value="INNER MEMBRANE PROTEIN YPHA-RELATED"/>
    <property type="match status" value="1"/>
</dbReference>
<dbReference type="RefSeq" id="WP_048635317.1">
    <property type="nucleotide sequence ID" value="NZ_CVQQ01000030.1"/>
</dbReference>